<dbReference type="InterPro" id="IPR015943">
    <property type="entry name" value="WD40/YVTN_repeat-like_dom_sf"/>
</dbReference>
<dbReference type="Proteomes" id="UP000001640">
    <property type="component" value="Chromosome 2"/>
</dbReference>
<dbReference type="GO" id="GO:0000329">
    <property type="term" value="C:fungal-type vacuole membrane"/>
    <property type="evidence" value="ECO:0007669"/>
    <property type="project" value="UniProtKB-UniRule"/>
</dbReference>
<comment type="similarity">
    <text evidence="1 4">Belongs to the VPS41 family.</text>
</comment>
<evidence type="ECO:0000313" key="8">
    <source>
        <dbReference type="EMBL" id="CCC68498.1"/>
    </source>
</evidence>
<dbReference type="InterPro" id="IPR016902">
    <property type="entry name" value="Vps41"/>
</dbReference>
<dbReference type="GO" id="GO:0035542">
    <property type="term" value="P:regulation of SNARE complex assembly"/>
    <property type="evidence" value="ECO:0007669"/>
    <property type="project" value="EnsemblFungi"/>
</dbReference>
<dbReference type="Gene3D" id="1.25.40.10">
    <property type="entry name" value="Tetratricopeptide repeat domain"/>
    <property type="match status" value="1"/>
</dbReference>
<evidence type="ECO:0000313" key="9">
    <source>
        <dbReference type="Proteomes" id="UP000001640"/>
    </source>
</evidence>
<evidence type="ECO:0000256" key="3">
    <source>
        <dbReference type="ARBA" id="ARBA00022927"/>
    </source>
</evidence>
<dbReference type="KEGG" id="ncs:NCAS_0B04140"/>
<dbReference type="EMBL" id="HE576753">
    <property type="protein sequence ID" value="CCC68498.1"/>
    <property type="molecule type" value="Genomic_DNA"/>
</dbReference>
<dbReference type="GO" id="GO:0005770">
    <property type="term" value="C:late endosome"/>
    <property type="evidence" value="ECO:0007669"/>
    <property type="project" value="UniProtKB-UniRule"/>
</dbReference>
<feature type="compositionally biased region" description="Acidic residues" evidence="6">
    <location>
        <begin position="58"/>
        <end position="84"/>
    </location>
</feature>
<dbReference type="eggNOG" id="KOG2066">
    <property type="taxonomic scope" value="Eukaryota"/>
</dbReference>
<comment type="subcellular location">
    <subcellularLocation>
        <location evidence="4">Vacuole</location>
    </subcellularLocation>
</comment>
<keyword evidence="3 4" id="KW-0653">Protein transport</keyword>
<evidence type="ECO:0000259" key="7">
    <source>
        <dbReference type="Pfam" id="PF23411"/>
    </source>
</evidence>
<feature type="domain" description="Vps41 beta-propeller" evidence="7">
    <location>
        <begin position="88"/>
        <end position="464"/>
    </location>
</feature>
<dbReference type="SUPFAM" id="SSF50978">
    <property type="entry name" value="WD40 repeat-like"/>
    <property type="match status" value="1"/>
</dbReference>
<dbReference type="SMART" id="SM00320">
    <property type="entry name" value="WD40"/>
    <property type="match status" value="2"/>
</dbReference>
<dbReference type="InterPro" id="IPR057780">
    <property type="entry name" value="Beta-prop_Vps41"/>
</dbReference>
<dbReference type="GO" id="GO:0032258">
    <property type="term" value="P:cytoplasm to vacuole targeting by the Cvt pathway"/>
    <property type="evidence" value="ECO:0007669"/>
    <property type="project" value="EnsemblFungi"/>
</dbReference>
<dbReference type="GO" id="GO:0099022">
    <property type="term" value="P:vesicle tethering"/>
    <property type="evidence" value="ECO:0007669"/>
    <property type="project" value="EnsemblFungi"/>
</dbReference>
<reference evidence="8 9" key="1">
    <citation type="journal article" date="2011" name="Proc. Natl. Acad. Sci. U.S.A.">
        <title>Evolutionary erosion of yeast sex chromosomes by mating-type switching accidents.</title>
        <authorList>
            <person name="Gordon J.L."/>
            <person name="Armisen D."/>
            <person name="Proux-Wera E."/>
            <person name="Oheigeartaigh S.S."/>
            <person name="Byrne K.P."/>
            <person name="Wolfe K.H."/>
        </authorList>
    </citation>
    <scope>NUCLEOTIDE SEQUENCE [LARGE SCALE GENOMIC DNA]</scope>
    <source>
        <strain evidence="9">ATCC 76901 / BCRC 22586 / CBS 4309 / NBRC 1992 / NRRL Y-12630</strain>
    </source>
</reference>
<feature type="repeat" description="CHCR" evidence="5">
    <location>
        <begin position="718"/>
        <end position="863"/>
    </location>
</feature>
<dbReference type="PROSITE" id="PS50236">
    <property type="entry name" value="CHCR"/>
    <property type="match status" value="1"/>
</dbReference>
<keyword evidence="9" id="KW-1185">Reference proteome</keyword>
<evidence type="ECO:0000256" key="5">
    <source>
        <dbReference type="PROSITE-ProRule" id="PRU01006"/>
    </source>
</evidence>
<evidence type="ECO:0000256" key="2">
    <source>
        <dbReference type="ARBA" id="ARBA00022448"/>
    </source>
</evidence>
<dbReference type="InterPro" id="IPR000547">
    <property type="entry name" value="Clathrin_H-chain/VPS_repeat"/>
</dbReference>
<dbReference type="AlphaFoldDB" id="G0VA13"/>
<dbReference type="PANTHER" id="PTHR12616:SF1">
    <property type="entry name" value="VACUOLAR PROTEIN SORTING-ASSOCIATED PROTEIN 41 HOMOLOG"/>
    <property type="match status" value="1"/>
</dbReference>
<feature type="compositionally biased region" description="Basic and acidic residues" evidence="6">
    <location>
        <begin position="1"/>
        <end position="12"/>
    </location>
</feature>
<reference key="2">
    <citation type="submission" date="2011-08" db="EMBL/GenBank/DDBJ databases">
        <title>Genome sequence of Naumovozyma castellii.</title>
        <authorList>
            <person name="Gordon J.L."/>
            <person name="Armisen D."/>
            <person name="Proux-Wera E."/>
            <person name="OhEigeartaigh S.S."/>
            <person name="Byrne K.P."/>
            <person name="Wolfe K.H."/>
        </authorList>
    </citation>
    <scope>NUCLEOTIDE SEQUENCE</scope>
    <source>
        <strain>Type strain:CBS 4309</strain>
    </source>
</reference>
<feature type="region of interest" description="Disordered" evidence="6">
    <location>
        <begin position="1"/>
        <end position="86"/>
    </location>
</feature>
<dbReference type="InterPro" id="IPR001680">
    <property type="entry name" value="WD40_rpt"/>
</dbReference>
<dbReference type="OMA" id="PQLVWQD"/>
<proteinExistence type="inferred from homology"/>
<dbReference type="OrthoDB" id="244107at2759"/>
<evidence type="ECO:0000256" key="4">
    <source>
        <dbReference type="PIRNR" id="PIRNR028921"/>
    </source>
</evidence>
<dbReference type="InterPro" id="IPR036322">
    <property type="entry name" value="WD40_repeat_dom_sf"/>
</dbReference>
<dbReference type="GO" id="GO:0034058">
    <property type="term" value="P:endosomal vesicle fusion"/>
    <property type="evidence" value="ECO:0007669"/>
    <property type="project" value="UniProtKB-UniRule"/>
</dbReference>
<keyword evidence="2 4" id="KW-0813">Transport</keyword>
<evidence type="ECO:0000256" key="6">
    <source>
        <dbReference type="SAM" id="MobiDB-lite"/>
    </source>
</evidence>
<keyword evidence="4" id="KW-0926">Vacuole</keyword>
<dbReference type="GO" id="GO:0042144">
    <property type="term" value="P:vacuole fusion, non-autophagic"/>
    <property type="evidence" value="ECO:0007669"/>
    <property type="project" value="EnsemblFungi"/>
</dbReference>
<dbReference type="SMART" id="SM00299">
    <property type="entry name" value="CLH"/>
    <property type="match status" value="1"/>
</dbReference>
<accession>G0VA13</accession>
<dbReference type="InterPro" id="IPR011990">
    <property type="entry name" value="TPR-like_helical_dom_sf"/>
</dbReference>
<dbReference type="STRING" id="1064592.G0VA13"/>
<dbReference type="GO" id="GO:0006624">
    <property type="term" value="P:vacuolar protein processing"/>
    <property type="evidence" value="ECO:0007669"/>
    <property type="project" value="EnsemblFungi"/>
</dbReference>
<dbReference type="InterPro" id="IPR045111">
    <property type="entry name" value="Vps41/Vps8"/>
</dbReference>
<dbReference type="RefSeq" id="XP_003674871.1">
    <property type="nucleotide sequence ID" value="XM_003674823.1"/>
</dbReference>
<feature type="compositionally biased region" description="Basic and acidic residues" evidence="6">
    <location>
        <begin position="42"/>
        <end position="57"/>
    </location>
</feature>
<sequence>MERSNENDDTQDHSVATGNIEEQNSDVTLTSMKQINGNTSDKTNHKEPLDNHSPKEESDTDNGEVDDSTDNTDSEEDDDDDNEEPPLLKYSRITALPANFFQRDSISTCLFHEKAFFFGTHSGLLYVTKPDFSPIATLKCHRSSLFSISVDTHGLYFATGSIDGTVSIGALEAPTQITVFDFKRPINAVVLDDDYKNSKTFVSGGMAGDVILSQRNWLGNRMDVTLNKSDKNHGPILAIYKLNDVLIWMNNDEITFSDIPTRSKLLAIPFYDEDNPKMLGNGTEDNLLPELFKPHITFPENDRIIIGWRDRVWLFKISSLSNTVPRRTKDDIHINDNNNFGSLLSSAASSFRGIPDKNVIMEKHFRLPILIAGLESFKDDQLICLGFEVTDSDEVTFKALPPELKLFDLTEEAPIEIYNDEVASKNYERLSLNDYHLGKFINIEKNLPPEYYLISTTDAIRIQELQLKDHFQWYLARSRYLQAWKISKYVVDVVEQLKVGLQYLNQLIISGDWEKVYTMTPQILNLDQLQEKEKMTKENSILKNGWNDILDSILKSGNIDSIVDNIPSDPLLENGIYDNILEYYLSSSKLLQFLTYIEKWSSQELFSIEHFEKVLENKIEESSIGEKQNYYRRAVVLLYLHQERYSKAIPHMITLHDEEIFNILNSQNLLSQFSDQVIDILMIPYYYAETNRPHKYHSIEDMPLDYIESIFTKSIELITINRKRISVKKLIEKFQEHTDLTKLLFLILKKLSIADPSLTIPFEDQLVELYTNYERNGLLNFLKTKSNYNIDEAIRICSTVPGLSNELIYLWGRIGETKKALSLIIDELNDPKLAIEFVKSWGDTELWDFMISYSWNKPVFIKALLESTDNFGETHLEVIKGMSNDIEIEGLHSTLDKILRENTLNLKVNNRIYKIVDDETISSAAELLKLRDLGKCFDVDEESDREETYF</sequence>
<dbReference type="GO" id="GO:0031267">
    <property type="term" value="F:small GTPase binding"/>
    <property type="evidence" value="ECO:0007669"/>
    <property type="project" value="EnsemblFungi"/>
</dbReference>
<protein>
    <recommendedName>
        <fullName evidence="4">Vacuolar protein sorting-associated protein 41</fullName>
    </recommendedName>
</protein>
<dbReference type="Pfam" id="PF23556">
    <property type="entry name" value="TPR_Vps41"/>
    <property type="match status" value="1"/>
</dbReference>
<dbReference type="GO" id="GO:0009267">
    <property type="term" value="P:cellular response to starvation"/>
    <property type="evidence" value="ECO:0007669"/>
    <property type="project" value="TreeGrafter"/>
</dbReference>
<gene>
    <name evidence="8" type="primary">NCAS0B04140</name>
    <name evidence="8" type="ordered locus">NCAS_0B04140</name>
</gene>
<dbReference type="Pfam" id="PF23411">
    <property type="entry name" value="Beta-prop_Vps41"/>
    <property type="match status" value="1"/>
</dbReference>
<dbReference type="GO" id="GO:0030897">
    <property type="term" value="C:HOPS complex"/>
    <property type="evidence" value="ECO:0007669"/>
    <property type="project" value="UniProtKB-UniRule"/>
</dbReference>
<dbReference type="GO" id="GO:0035091">
    <property type="term" value="F:phosphatidylinositol binding"/>
    <property type="evidence" value="ECO:0007669"/>
    <property type="project" value="EnsemblFungi"/>
</dbReference>
<dbReference type="FunCoup" id="G0VA13">
    <property type="interactions" value="756"/>
</dbReference>
<dbReference type="PANTHER" id="PTHR12616">
    <property type="entry name" value="VACUOLAR PROTEIN SORTING VPS41"/>
    <property type="match status" value="1"/>
</dbReference>
<dbReference type="GeneID" id="96902057"/>
<feature type="compositionally biased region" description="Polar residues" evidence="6">
    <location>
        <begin position="13"/>
        <end position="41"/>
    </location>
</feature>
<dbReference type="HOGENOM" id="CLU_001285_2_1_1"/>
<dbReference type="InParanoid" id="G0VA13"/>
<evidence type="ECO:0000256" key="1">
    <source>
        <dbReference type="ARBA" id="ARBA00009582"/>
    </source>
</evidence>
<dbReference type="PIRSF" id="PIRSF028921">
    <property type="entry name" value="VPS41"/>
    <property type="match status" value="1"/>
</dbReference>
<comment type="function">
    <text evidence="4">Required for vacuolar assembly and vacuolar traffic.</text>
</comment>
<dbReference type="Gene3D" id="2.130.10.10">
    <property type="entry name" value="YVTN repeat-like/Quinoprotein amine dehydrogenase"/>
    <property type="match status" value="1"/>
</dbReference>
<organism evidence="8 9">
    <name type="scientific">Naumovozyma castellii</name>
    <name type="common">Yeast</name>
    <name type="synonym">Saccharomyces castellii</name>
    <dbReference type="NCBI Taxonomy" id="27288"/>
    <lineage>
        <taxon>Eukaryota</taxon>
        <taxon>Fungi</taxon>
        <taxon>Dikarya</taxon>
        <taxon>Ascomycota</taxon>
        <taxon>Saccharomycotina</taxon>
        <taxon>Saccharomycetes</taxon>
        <taxon>Saccharomycetales</taxon>
        <taxon>Saccharomycetaceae</taxon>
        <taxon>Naumovozyma</taxon>
    </lineage>
</organism>
<dbReference type="GO" id="GO:0034727">
    <property type="term" value="P:piecemeal microautophagy of the nucleus"/>
    <property type="evidence" value="ECO:0007669"/>
    <property type="project" value="EnsemblFungi"/>
</dbReference>
<name>G0VA13_NAUCA</name>